<evidence type="ECO:0000313" key="2">
    <source>
        <dbReference type="EMBL" id="TKB47376.1"/>
    </source>
</evidence>
<dbReference type="PANTHER" id="PTHR12461">
    <property type="entry name" value="HYPOXIA-INDUCIBLE FACTOR 1 ALPHA INHIBITOR-RELATED"/>
    <property type="match status" value="1"/>
</dbReference>
<dbReference type="PANTHER" id="PTHR12461:SF105">
    <property type="entry name" value="HYPOXIA-INDUCIBLE FACTOR 1-ALPHA INHIBITOR"/>
    <property type="match status" value="1"/>
</dbReference>
<sequence>MLDINSQVKEIKGITLDDIPEAVFASEQPLILKGAARHWPLVEAGMQSAAHACDYLRTLYTGNPVIACYGDPEINGRVFYNDTFDGFNYRASKIDLNPVLDKLLSHADDSESPTMYVGSTEVTRFLPGFKEAHSIDLEGHQALTSIWIGNQSRIAAHFDFPHNIAVSAVGRRRFTLFPPDQIHNLYVGPMDFAPGGQDISLVDFAAPDLQKYPKFADAIEAAQIAELDAGDALYLPSMWWHHVEALDPVNMLVTHWWRDSPGFMGRPNNALLLAILSIRSLPKAQRKAWQQLFNHYIFEHDEVGPEHFPTEKHERLELPLQESTARKIRAELIEKLKR</sequence>
<reference evidence="2 3" key="1">
    <citation type="submission" date="2019-04" db="EMBL/GenBank/DDBJ databases">
        <title>Thalassotalea guangxiensis sp. nov., isolated from sediment of the coastal wetland.</title>
        <authorList>
            <person name="Zheng S."/>
            <person name="Zhang D."/>
        </authorList>
    </citation>
    <scope>NUCLEOTIDE SEQUENCE [LARGE SCALE GENOMIC DNA]</scope>
    <source>
        <strain evidence="2 3">ZS-4</strain>
    </source>
</reference>
<feature type="domain" description="JmjC" evidence="1">
    <location>
        <begin position="115"/>
        <end position="273"/>
    </location>
</feature>
<dbReference type="InterPro" id="IPR041667">
    <property type="entry name" value="Cupin_8"/>
</dbReference>
<gene>
    <name evidence="2" type="ORF">E8M12_00885</name>
</gene>
<dbReference type="Proteomes" id="UP000307999">
    <property type="component" value="Unassembled WGS sequence"/>
</dbReference>
<dbReference type="Gene3D" id="2.60.120.650">
    <property type="entry name" value="Cupin"/>
    <property type="match status" value="1"/>
</dbReference>
<evidence type="ECO:0000259" key="1">
    <source>
        <dbReference type="PROSITE" id="PS51184"/>
    </source>
</evidence>
<proteinExistence type="predicted"/>
<organism evidence="2 3">
    <name type="scientific">Thalassotalea mangrovi</name>
    <dbReference type="NCBI Taxonomy" id="2572245"/>
    <lineage>
        <taxon>Bacteria</taxon>
        <taxon>Pseudomonadati</taxon>
        <taxon>Pseudomonadota</taxon>
        <taxon>Gammaproteobacteria</taxon>
        <taxon>Alteromonadales</taxon>
        <taxon>Colwelliaceae</taxon>
        <taxon>Thalassotalea</taxon>
    </lineage>
</organism>
<dbReference type="AlphaFoldDB" id="A0A4U1BA31"/>
<name>A0A4U1BA31_9GAMM</name>
<dbReference type="SUPFAM" id="SSF51197">
    <property type="entry name" value="Clavaminate synthase-like"/>
    <property type="match status" value="1"/>
</dbReference>
<protein>
    <submittedName>
        <fullName evidence="2">Cupin-like domain-containing protein</fullName>
    </submittedName>
</protein>
<dbReference type="Pfam" id="PF13621">
    <property type="entry name" value="Cupin_8"/>
    <property type="match status" value="1"/>
</dbReference>
<accession>A0A4U1BA31</accession>
<dbReference type="RefSeq" id="WP_136734187.1">
    <property type="nucleotide sequence ID" value="NZ_SWDB01000003.1"/>
</dbReference>
<evidence type="ECO:0000313" key="3">
    <source>
        <dbReference type="Proteomes" id="UP000307999"/>
    </source>
</evidence>
<keyword evidence="3" id="KW-1185">Reference proteome</keyword>
<dbReference type="EMBL" id="SWDB01000003">
    <property type="protein sequence ID" value="TKB47376.1"/>
    <property type="molecule type" value="Genomic_DNA"/>
</dbReference>
<dbReference type="InterPro" id="IPR003347">
    <property type="entry name" value="JmjC_dom"/>
</dbReference>
<dbReference type="PROSITE" id="PS51184">
    <property type="entry name" value="JMJC"/>
    <property type="match status" value="1"/>
</dbReference>
<comment type="caution">
    <text evidence="2">The sequence shown here is derived from an EMBL/GenBank/DDBJ whole genome shotgun (WGS) entry which is preliminary data.</text>
</comment>
<dbReference type="OrthoDB" id="479699at2"/>
<dbReference type="SMART" id="SM00558">
    <property type="entry name" value="JmjC"/>
    <property type="match status" value="1"/>
</dbReference>